<dbReference type="RefSeq" id="XP_007743789.1">
    <property type="nucleotide sequence ID" value="XM_007745599.1"/>
</dbReference>
<dbReference type="EMBL" id="AMGX01000006">
    <property type="protein sequence ID" value="EXJ72491.1"/>
    <property type="molecule type" value="Genomic_DNA"/>
</dbReference>
<evidence type="ECO:0000313" key="3">
    <source>
        <dbReference type="EMBL" id="EXJ72491.1"/>
    </source>
</evidence>
<keyword evidence="4" id="KW-1185">Reference proteome</keyword>
<dbReference type="PANTHER" id="PTHR37534">
    <property type="entry name" value="TRANSCRIPTIONAL ACTIVATOR PROTEIN UGA3"/>
    <property type="match status" value="1"/>
</dbReference>
<evidence type="ECO:0000256" key="2">
    <source>
        <dbReference type="ARBA" id="ARBA00023242"/>
    </source>
</evidence>
<dbReference type="AlphaFoldDB" id="W9X6E9"/>
<gene>
    <name evidence="3" type="ORF">A1O5_04996</name>
</gene>
<name>W9X6E9_9EURO</name>
<reference evidence="3 4" key="1">
    <citation type="submission" date="2013-03" db="EMBL/GenBank/DDBJ databases">
        <title>The Genome Sequence of Cladophialophora psammophila CBS 110553.</title>
        <authorList>
            <consortium name="The Broad Institute Genomics Platform"/>
            <person name="Cuomo C."/>
            <person name="de Hoog S."/>
            <person name="Gorbushina A."/>
            <person name="Walker B."/>
            <person name="Young S.K."/>
            <person name="Zeng Q."/>
            <person name="Gargeya S."/>
            <person name="Fitzgerald M."/>
            <person name="Haas B."/>
            <person name="Abouelleil A."/>
            <person name="Allen A.W."/>
            <person name="Alvarado L."/>
            <person name="Arachchi H.M."/>
            <person name="Berlin A.M."/>
            <person name="Chapman S.B."/>
            <person name="Gainer-Dewar J."/>
            <person name="Goldberg J."/>
            <person name="Griggs A."/>
            <person name="Gujja S."/>
            <person name="Hansen M."/>
            <person name="Howarth C."/>
            <person name="Imamovic A."/>
            <person name="Ireland A."/>
            <person name="Larimer J."/>
            <person name="McCowan C."/>
            <person name="Murphy C."/>
            <person name="Pearson M."/>
            <person name="Poon T.W."/>
            <person name="Priest M."/>
            <person name="Roberts A."/>
            <person name="Saif S."/>
            <person name="Shea T."/>
            <person name="Sisk P."/>
            <person name="Sykes S."/>
            <person name="Wortman J."/>
            <person name="Nusbaum C."/>
            <person name="Birren B."/>
        </authorList>
    </citation>
    <scope>NUCLEOTIDE SEQUENCE [LARGE SCALE GENOMIC DNA]</scope>
    <source>
        <strain evidence="3 4">CBS 110553</strain>
    </source>
</reference>
<dbReference type="GO" id="GO:0003700">
    <property type="term" value="F:DNA-binding transcription factor activity"/>
    <property type="evidence" value="ECO:0007669"/>
    <property type="project" value="TreeGrafter"/>
</dbReference>
<dbReference type="Pfam" id="PF11951">
    <property type="entry name" value="Fungal_trans_2"/>
    <property type="match status" value="1"/>
</dbReference>
<keyword evidence="2" id="KW-0539">Nucleus</keyword>
<dbReference type="GO" id="GO:0000976">
    <property type="term" value="F:transcription cis-regulatory region binding"/>
    <property type="evidence" value="ECO:0007669"/>
    <property type="project" value="TreeGrafter"/>
</dbReference>
<proteinExistence type="predicted"/>
<comment type="caution">
    <text evidence="3">The sequence shown here is derived from an EMBL/GenBank/DDBJ whole genome shotgun (WGS) entry which is preliminary data.</text>
</comment>
<dbReference type="GO" id="GO:0005634">
    <property type="term" value="C:nucleus"/>
    <property type="evidence" value="ECO:0007669"/>
    <property type="project" value="UniProtKB-SubCell"/>
</dbReference>
<organism evidence="3 4">
    <name type="scientific">Cladophialophora psammophila CBS 110553</name>
    <dbReference type="NCBI Taxonomy" id="1182543"/>
    <lineage>
        <taxon>Eukaryota</taxon>
        <taxon>Fungi</taxon>
        <taxon>Dikarya</taxon>
        <taxon>Ascomycota</taxon>
        <taxon>Pezizomycotina</taxon>
        <taxon>Eurotiomycetes</taxon>
        <taxon>Chaetothyriomycetidae</taxon>
        <taxon>Chaetothyriales</taxon>
        <taxon>Herpotrichiellaceae</taxon>
        <taxon>Cladophialophora</taxon>
    </lineage>
</organism>
<dbReference type="HOGENOM" id="CLU_043423_0_0_1"/>
<dbReference type="eggNOG" id="ENOG502QYI1">
    <property type="taxonomic scope" value="Eukaryota"/>
</dbReference>
<dbReference type="OrthoDB" id="6730379at2759"/>
<evidence type="ECO:0000313" key="4">
    <source>
        <dbReference type="Proteomes" id="UP000019471"/>
    </source>
</evidence>
<sequence length="385" mass="43692">MPKFPENLSRIAIAIDYDENGYRSLLHSGINDPCLLYSILAVASSHYSKWQKIQDRESLRYLKKALSSLQSRLKDPALVYQESTIVAMLSLMSYEIFNGAAGWAPHYQGVLGWLAARGNCSDLNSFLKTWISMIDTQKALNLGGSTTAEVQRWLESGNSWTSNCNTIDPFFGCSVRLPRLMAAAAKLFDIARMPPGTGPFTFEEINIRAEELQRQVRDTKIECVSEPSLAMSCHSERIDLCAIEDLNHREYFRRMIAAAETFRHAAHIYIYRITHEPEQVPSPEIQKSIDQMFELLATVPDALGPGSNLGWCLTVLGAELDSLDQREYITCRLQGIQTLGMNNPVSGKRVLKRVWTQRDLYRQGFCRIQRWQDIMRDMGEGQILV</sequence>
<dbReference type="InterPro" id="IPR021858">
    <property type="entry name" value="Fun_TF"/>
</dbReference>
<accession>W9X6E9</accession>
<comment type="subcellular location">
    <subcellularLocation>
        <location evidence="1">Nucleus</location>
    </subcellularLocation>
</comment>
<dbReference type="Proteomes" id="UP000019471">
    <property type="component" value="Unassembled WGS sequence"/>
</dbReference>
<protein>
    <submittedName>
        <fullName evidence="3">Uncharacterized protein</fullName>
    </submittedName>
</protein>
<dbReference type="GO" id="GO:0045944">
    <property type="term" value="P:positive regulation of transcription by RNA polymerase II"/>
    <property type="evidence" value="ECO:0007669"/>
    <property type="project" value="TreeGrafter"/>
</dbReference>
<dbReference type="PANTHER" id="PTHR37534:SF7">
    <property type="entry name" value="TRANSCRIPTIONAL ACTIVATOR PROTEIN UGA3"/>
    <property type="match status" value="1"/>
</dbReference>
<dbReference type="STRING" id="1182543.W9X6E9"/>
<evidence type="ECO:0000256" key="1">
    <source>
        <dbReference type="ARBA" id="ARBA00004123"/>
    </source>
</evidence>
<dbReference type="GeneID" id="19189716"/>